<evidence type="ECO:0000313" key="3">
    <source>
        <dbReference type="Proteomes" id="UP000265520"/>
    </source>
</evidence>
<reference evidence="2 3" key="1">
    <citation type="journal article" date="2018" name="Front. Plant Sci.">
        <title>Red Clover (Trifolium pratense) and Zigzag Clover (T. medium) - A Picture of Genomic Similarities and Differences.</title>
        <authorList>
            <person name="Dluhosova J."/>
            <person name="Istvanek J."/>
            <person name="Nedelnik J."/>
            <person name="Repkova J."/>
        </authorList>
    </citation>
    <scope>NUCLEOTIDE SEQUENCE [LARGE SCALE GENOMIC DNA]</scope>
    <source>
        <strain evidence="3">cv. 10/8</strain>
        <tissue evidence="2">Leaf</tissue>
    </source>
</reference>
<evidence type="ECO:0000256" key="1">
    <source>
        <dbReference type="SAM" id="MobiDB-lite"/>
    </source>
</evidence>
<feature type="compositionally biased region" description="Polar residues" evidence="1">
    <location>
        <begin position="73"/>
        <end position="91"/>
    </location>
</feature>
<organism evidence="2 3">
    <name type="scientific">Trifolium medium</name>
    <dbReference type="NCBI Taxonomy" id="97028"/>
    <lineage>
        <taxon>Eukaryota</taxon>
        <taxon>Viridiplantae</taxon>
        <taxon>Streptophyta</taxon>
        <taxon>Embryophyta</taxon>
        <taxon>Tracheophyta</taxon>
        <taxon>Spermatophyta</taxon>
        <taxon>Magnoliopsida</taxon>
        <taxon>eudicotyledons</taxon>
        <taxon>Gunneridae</taxon>
        <taxon>Pentapetalae</taxon>
        <taxon>rosids</taxon>
        <taxon>fabids</taxon>
        <taxon>Fabales</taxon>
        <taxon>Fabaceae</taxon>
        <taxon>Papilionoideae</taxon>
        <taxon>50 kb inversion clade</taxon>
        <taxon>NPAAA clade</taxon>
        <taxon>Hologalegina</taxon>
        <taxon>IRL clade</taxon>
        <taxon>Trifolieae</taxon>
        <taxon>Trifolium</taxon>
    </lineage>
</organism>
<dbReference type="Proteomes" id="UP000265520">
    <property type="component" value="Unassembled WGS sequence"/>
</dbReference>
<name>A0A392PHE5_9FABA</name>
<accession>A0A392PHE5</accession>
<keyword evidence="3" id="KW-1185">Reference proteome</keyword>
<comment type="caution">
    <text evidence="2">The sequence shown here is derived from an EMBL/GenBank/DDBJ whole genome shotgun (WGS) entry which is preliminary data.</text>
</comment>
<feature type="non-terminal residue" evidence="2">
    <location>
        <position position="1"/>
    </location>
</feature>
<feature type="region of interest" description="Disordered" evidence="1">
    <location>
        <begin position="56"/>
        <end position="93"/>
    </location>
</feature>
<dbReference type="EMBL" id="LXQA010080341">
    <property type="protein sequence ID" value="MCI11488.1"/>
    <property type="molecule type" value="Genomic_DNA"/>
</dbReference>
<proteinExistence type="predicted"/>
<dbReference type="AlphaFoldDB" id="A0A392PHE5"/>
<protein>
    <submittedName>
        <fullName evidence="2">Uncharacterized protein</fullName>
    </submittedName>
</protein>
<evidence type="ECO:0000313" key="2">
    <source>
        <dbReference type="EMBL" id="MCI11488.1"/>
    </source>
</evidence>
<sequence length="156" mass="16756">VDQVLVVEDPVFKTKNKKGLVPVSHSRVERNSKQGGRAKPPALGVPKFLQLAEVLRSGGGKRRRKKEERVCLSNGQNNVSLQGSSSFTTGDNDQDGAVDILVPDSQAEGNLEVVLQSENAIPPSGINLLVDVDSGLIATNRGDLQQQHEALKLLEV</sequence>